<evidence type="ECO:0000313" key="4">
    <source>
        <dbReference type="EMBL" id="OYR75142.1"/>
    </source>
</evidence>
<proteinExistence type="predicted"/>
<protein>
    <recommendedName>
        <fullName evidence="2">Helicase C-terminal domain-containing protein</fullName>
    </recommendedName>
</protein>
<organism evidence="4 6">
    <name type="scientific">Halorubrum ezzemoulense</name>
    <name type="common">Halorubrum chaoviator</name>
    <dbReference type="NCBI Taxonomy" id="337243"/>
    <lineage>
        <taxon>Archaea</taxon>
        <taxon>Methanobacteriati</taxon>
        <taxon>Methanobacteriota</taxon>
        <taxon>Stenosarchaea group</taxon>
        <taxon>Halobacteria</taxon>
        <taxon>Halobacteriales</taxon>
        <taxon>Haloferacaceae</taxon>
        <taxon>Halorubrum</taxon>
    </lineage>
</organism>
<name>A0A256K3K3_HALEZ</name>
<dbReference type="Proteomes" id="UP000216925">
    <property type="component" value="Unassembled WGS sequence"/>
</dbReference>
<dbReference type="InterPro" id="IPR001650">
    <property type="entry name" value="Helicase_C-like"/>
</dbReference>
<gene>
    <name evidence="4" type="ORF">DJ76_03975</name>
    <name evidence="3" type="ORF">DJ79_10565</name>
</gene>
<dbReference type="Pfam" id="PF00271">
    <property type="entry name" value="Helicase_C"/>
    <property type="match status" value="1"/>
</dbReference>
<sequence length="1151" mass="131596">MVHMPDRDLQRTKDLEEISSQIVTGVRERATGGHIGPGDVHTGSPPKNTFFSGCLSPGTEELEFEDDDIYSRVSPSALHMLIRVTPGDDGATFTVNPFFTVYARVHPPIDANVETTDSGYYRKYNIDIDPVSIQTSPVTAGDKTIAADLESAEKDIEEALEEALDAKLEDMQADPLRYRPSEKETVRDALADERFDSASDYEDYVDDLGGEPVYPKINPQVAFDLRGIDNRDLQLRVSLENRSDEPERGQLDDVDNGMYESRLELKPGTGSQFEHIDFTRLPEDYRYNRQIPGYGVNCSVEQPADSDSLITNCMPTHEQQRYIHKEPDNETAQPVFEQLADDPLPVLRALRDEMKDFDAGTWQDRIDELRDSGGDLETAKQNREAFREEIERFEDGIDLLVEHDAARRSFRLMNRTFDRKVLRDDGSRDYDSWRLFQIVYIVANLRDIVARTDDTVESDTSEEISLIWFPTGGGKTEAYLGLMIFNMLFDRLRGKNFGVTSMMRYPLRLLSLQQFQRITELMMYADEIRREESLGGDPFNVGYLTGGTENKMRDIIKDEFGKKAVTYNNQEGNEQKVEQLARRWDNDELHNVDSEEFRVLNRCPKCDGEVELEVDAEEVLINHVCTSDDCSWDRLPVFVVDNEIYRQLPSLVIGTQDKLAALGYERKFRLLLGYASEECPIHGYTDGTACTEKYFCTESQQAHIELDPVDPVPGLQIQDELHLIKEELGTFESHYWGAMNKIIEWSGNTPSNLIAATATIEEFENQIKHLYKKEGTLFPAPGPEYRESFYAGEDPEEIQRHFIGVTPWNRSHINSIISIIRSHEEAIQTLERKADDLVANGEFRTFDTGDELRDMLRYYDTAVNYVISKKEGDRINQSVNTQINPDLNAAGFDPIEQLSLTGDSSFQAVSGMLDRFEGLADDPSMREETEDLIIATSTISHGVDLDVLNFMLFFGMPRRTAEYIQSSSRVGRKYPGIVIDCFHPIRERDRSHFHYFDKYHEYQDRLVEPVPVNRRAKFSIQRTLPGMFMALILQRYYGEIDAEYGSPYLTKNVAKAHSNGMLTQQKVMDDLGKIYSDWNGENVFEDEIRHRVETYLTAVDKQQKRFVSDSLPDGNRPMWSLRDVDVPVNIFTSREEGKIVDTLNAGRGDGS</sequence>
<dbReference type="Gene3D" id="3.40.50.300">
    <property type="entry name" value="P-loop containing nucleotide triphosphate hydrolases"/>
    <property type="match status" value="2"/>
</dbReference>
<dbReference type="Proteomes" id="UP000215607">
    <property type="component" value="Unassembled WGS sequence"/>
</dbReference>
<evidence type="ECO:0000259" key="2">
    <source>
        <dbReference type="PROSITE" id="PS51194"/>
    </source>
</evidence>
<reference evidence="5 6" key="1">
    <citation type="journal article" date="2014" name="Front. Microbiol.">
        <title>Population and genomic analysis of the genus Halorubrum.</title>
        <authorList>
            <person name="Fullmer M.S."/>
            <person name="Soucy S.M."/>
            <person name="Swithers K.S."/>
            <person name="Makkay A.M."/>
            <person name="Wheeler R."/>
            <person name="Ventosa A."/>
            <person name="Gogarten J.P."/>
            <person name="Papke R.T."/>
        </authorList>
    </citation>
    <scope>NUCLEOTIDE SEQUENCE [LARGE SCALE GENOMIC DNA]</scope>
    <source>
        <strain evidence="4 6">Ec15</strain>
        <strain evidence="3 5">Ga2p</strain>
    </source>
</reference>
<dbReference type="EMBL" id="NHPD01000018">
    <property type="protein sequence ID" value="OYR75142.1"/>
    <property type="molecule type" value="Genomic_DNA"/>
</dbReference>
<dbReference type="PROSITE" id="PS51194">
    <property type="entry name" value="HELICASE_CTER"/>
    <property type="match status" value="1"/>
</dbReference>
<evidence type="ECO:0000256" key="1">
    <source>
        <dbReference type="SAM" id="Coils"/>
    </source>
</evidence>
<dbReference type="InterPro" id="IPR027417">
    <property type="entry name" value="P-loop_NTPase"/>
</dbReference>
<evidence type="ECO:0000313" key="5">
    <source>
        <dbReference type="Proteomes" id="UP000215607"/>
    </source>
</evidence>
<reference evidence="4" key="2">
    <citation type="submission" date="2017-05" db="EMBL/GenBank/DDBJ databases">
        <authorList>
            <person name="Song R."/>
            <person name="Chenine A.L."/>
            <person name="Ruprecht R.M."/>
        </authorList>
    </citation>
    <scope>NUCLEOTIDE SEQUENCE</scope>
    <source>
        <strain evidence="4">Ec15</strain>
        <strain evidence="3">Ga2p</strain>
    </source>
</reference>
<dbReference type="CDD" id="cd18785">
    <property type="entry name" value="SF2_C"/>
    <property type="match status" value="1"/>
</dbReference>
<feature type="domain" description="Helicase C-terminal" evidence="2">
    <location>
        <begin position="851"/>
        <end position="1018"/>
    </location>
</feature>
<accession>A0A256K3K3</accession>
<keyword evidence="1" id="KW-0175">Coiled coil</keyword>
<evidence type="ECO:0000313" key="6">
    <source>
        <dbReference type="Proteomes" id="UP000216925"/>
    </source>
</evidence>
<dbReference type="EMBL" id="NHPA01000048">
    <property type="protein sequence ID" value="OYR66913.1"/>
    <property type="molecule type" value="Genomic_DNA"/>
</dbReference>
<comment type="caution">
    <text evidence="4">The sequence shown here is derived from an EMBL/GenBank/DDBJ whole genome shotgun (WGS) entry which is preliminary data.</text>
</comment>
<feature type="coiled-coil region" evidence="1">
    <location>
        <begin position="813"/>
        <end position="840"/>
    </location>
</feature>
<evidence type="ECO:0000313" key="3">
    <source>
        <dbReference type="EMBL" id="OYR66913.1"/>
    </source>
</evidence>
<feature type="coiled-coil region" evidence="1">
    <location>
        <begin position="142"/>
        <end position="169"/>
    </location>
</feature>
<dbReference type="AlphaFoldDB" id="A0A256K3K3"/>
<dbReference type="SUPFAM" id="SSF52540">
    <property type="entry name" value="P-loop containing nucleoside triphosphate hydrolases"/>
    <property type="match status" value="2"/>
</dbReference>